<dbReference type="EMBL" id="CP140151">
    <property type="protein sequence ID" value="WQH09023.1"/>
    <property type="molecule type" value="Genomic_DNA"/>
</dbReference>
<feature type="region of interest" description="Disordered" evidence="1">
    <location>
        <begin position="22"/>
        <end position="43"/>
    </location>
</feature>
<keyword evidence="3" id="KW-1185">Reference proteome</keyword>
<protein>
    <submittedName>
        <fullName evidence="2">Uncharacterized protein</fullName>
    </submittedName>
</protein>
<evidence type="ECO:0000313" key="3">
    <source>
        <dbReference type="Proteomes" id="UP001321908"/>
    </source>
</evidence>
<feature type="compositionally biased region" description="Basic residues" evidence="1">
    <location>
        <begin position="34"/>
        <end position="43"/>
    </location>
</feature>
<proteinExistence type="predicted"/>
<gene>
    <name evidence="2" type="ORF">SR908_16390</name>
</gene>
<reference evidence="2 3" key="1">
    <citation type="submission" date="2023-11" db="EMBL/GenBank/DDBJ databases">
        <title>MicrobeMod: A computational toolkit for identifying prokaryotic methylation and restriction-modification with nanopore sequencing.</title>
        <authorList>
            <person name="Crits-Christoph A."/>
            <person name="Kang S.C."/>
            <person name="Lee H."/>
            <person name="Ostrov N."/>
        </authorList>
    </citation>
    <scope>NUCLEOTIDE SEQUENCE [LARGE SCALE GENOMIC DNA]</scope>
    <source>
        <strain evidence="2 3">ATCC 43984</strain>
    </source>
</reference>
<name>A0ABZ0YAZ4_9GAMM</name>
<organism evidence="2 3">
    <name type="scientific">Chromohalobacter canadensis</name>
    <dbReference type="NCBI Taxonomy" id="141389"/>
    <lineage>
        <taxon>Bacteria</taxon>
        <taxon>Pseudomonadati</taxon>
        <taxon>Pseudomonadota</taxon>
        <taxon>Gammaproteobacteria</taxon>
        <taxon>Oceanospirillales</taxon>
        <taxon>Halomonadaceae</taxon>
        <taxon>Chromohalobacter</taxon>
    </lineage>
</organism>
<dbReference type="Proteomes" id="UP001321908">
    <property type="component" value="Chromosome"/>
</dbReference>
<sequence>MESRYLSKKSNDKDTSDGLAVQARHGANANVSAHRVKASIARR</sequence>
<accession>A0ABZ0YAZ4</accession>
<evidence type="ECO:0000256" key="1">
    <source>
        <dbReference type="SAM" id="MobiDB-lite"/>
    </source>
</evidence>
<evidence type="ECO:0000313" key="2">
    <source>
        <dbReference type="EMBL" id="WQH09023.1"/>
    </source>
</evidence>
<dbReference type="RefSeq" id="WP_281505057.1">
    <property type="nucleotide sequence ID" value="NZ_CP140151.1"/>
</dbReference>